<reference evidence="8 9" key="1">
    <citation type="journal article" date="2016" name="Genome Announc.">
        <title>Complete Genome and Plasmid Sequences for Rhodococcus fascians D188 and Draft Sequences for Rhodococcus Isolates PBTS 1 and PBTS 2.</title>
        <authorList>
            <person name="Stamler R.A."/>
            <person name="Vereecke D."/>
            <person name="Zhang Y."/>
            <person name="Schilkey F."/>
            <person name="Devitt N."/>
            <person name="Randall J.J."/>
        </authorList>
    </citation>
    <scope>NUCLEOTIDE SEQUENCE [LARGE SCALE GENOMIC DNA]</scope>
    <source>
        <strain evidence="8 9">PBTS2</strain>
    </source>
</reference>
<dbReference type="RefSeq" id="WP_048319244.1">
    <property type="nucleotide sequence ID" value="NZ_CP015220.1"/>
</dbReference>
<reference evidence="9" key="2">
    <citation type="submission" date="2016-04" db="EMBL/GenBank/DDBJ databases">
        <title>Complete Genome and Plasmid Sequences for Rhodococcus fascians D188 and Draft Sequences for Rhodococcus spp. Isolates PBTS 1 and PBTS 2.</title>
        <authorList>
            <person name="Stamer R."/>
            <person name="Vereecke D."/>
            <person name="Zhang Y."/>
            <person name="Schilkey F."/>
            <person name="Devitt N."/>
            <person name="Randall J."/>
        </authorList>
    </citation>
    <scope>NUCLEOTIDE SEQUENCE [LARGE SCALE GENOMIC DNA]</scope>
    <source>
        <strain evidence="9">PBTS2</strain>
    </source>
</reference>
<dbReference type="KEGG" id="rhs:A3Q41_01651"/>
<proteinExistence type="predicted"/>
<keyword evidence="2" id="KW-1003">Cell membrane</keyword>
<keyword evidence="9" id="KW-1185">Reference proteome</keyword>
<feature type="domain" description="Cardiolipin synthase N-terminal" evidence="7">
    <location>
        <begin position="35"/>
        <end position="78"/>
    </location>
</feature>
<keyword evidence="5 6" id="KW-0472">Membrane</keyword>
<dbReference type="Proteomes" id="UP000076038">
    <property type="component" value="Chromosome"/>
</dbReference>
<dbReference type="Pfam" id="PF13396">
    <property type="entry name" value="PLDc_N"/>
    <property type="match status" value="1"/>
</dbReference>
<evidence type="ECO:0000313" key="8">
    <source>
        <dbReference type="EMBL" id="AMY22955.1"/>
    </source>
</evidence>
<evidence type="ECO:0000256" key="2">
    <source>
        <dbReference type="ARBA" id="ARBA00022475"/>
    </source>
</evidence>
<dbReference type="AlphaFoldDB" id="A0A143QIG1"/>
<evidence type="ECO:0000256" key="4">
    <source>
        <dbReference type="ARBA" id="ARBA00022989"/>
    </source>
</evidence>
<feature type="transmembrane region" description="Helical" evidence="6">
    <location>
        <begin position="57"/>
        <end position="76"/>
    </location>
</feature>
<dbReference type="GO" id="GO:0005886">
    <property type="term" value="C:plasma membrane"/>
    <property type="evidence" value="ECO:0007669"/>
    <property type="project" value="UniProtKB-SubCell"/>
</dbReference>
<keyword evidence="3 6" id="KW-0812">Transmembrane</keyword>
<dbReference type="PATRIC" id="fig|1653479.3.peg.1672"/>
<evidence type="ECO:0000259" key="7">
    <source>
        <dbReference type="Pfam" id="PF13396"/>
    </source>
</evidence>
<gene>
    <name evidence="8" type="ORF">A3Q41_01651</name>
</gene>
<sequence>MHAAVLLSQQHSTTEQVLGFGLGTIVLVAVLGAVVLFVTALVSILRSPNYSVAGRAVWIFVVLAFPFLGPLVWFVWGRTSTFAVEASNSLR</sequence>
<name>A0A143QIG1_RHOFA</name>
<dbReference type="InterPro" id="IPR027379">
    <property type="entry name" value="CLS_N"/>
</dbReference>
<evidence type="ECO:0000256" key="1">
    <source>
        <dbReference type="ARBA" id="ARBA00004651"/>
    </source>
</evidence>
<accession>A0A143QIG1</accession>
<comment type="subcellular location">
    <subcellularLocation>
        <location evidence="1">Cell membrane</location>
        <topology evidence="1">Multi-pass membrane protein</topology>
    </subcellularLocation>
</comment>
<feature type="transmembrane region" description="Helical" evidence="6">
    <location>
        <begin position="20"/>
        <end position="45"/>
    </location>
</feature>
<evidence type="ECO:0000313" key="9">
    <source>
        <dbReference type="Proteomes" id="UP000076038"/>
    </source>
</evidence>
<evidence type="ECO:0000256" key="6">
    <source>
        <dbReference type="SAM" id="Phobius"/>
    </source>
</evidence>
<evidence type="ECO:0000256" key="3">
    <source>
        <dbReference type="ARBA" id="ARBA00022692"/>
    </source>
</evidence>
<organism evidence="8 9">
    <name type="scientific">Rhodococcoides fascians</name>
    <name type="common">Rhodococcus fascians</name>
    <dbReference type="NCBI Taxonomy" id="1828"/>
    <lineage>
        <taxon>Bacteria</taxon>
        <taxon>Bacillati</taxon>
        <taxon>Actinomycetota</taxon>
        <taxon>Actinomycetes</taxon>
        <taxon>Mycobacteriales</taxon>
        <taxon>Nocardiaceae</taxon>
        <taxon>Rhodococcoides</taxon>
    </lineage>
</organism>
<protein>
    <recommendedName>
        <fullName evidence="7">Cardiolipin synthase N-terminal domain-containing protein</fullName>
    </recommendedName>
</protein>
<evidence type="ECO:0000256" key="5">
    <source>
        <dbReference type="ARBA" id="ARBA00023136"/>
    </source>
</evidence>
<keyword evidence="4 6" id="KW-1133">Transmembrane helix</keyword>
<dbReference type="OrthoDB" id="3298527at2"/>
<dbReference type="EMBL" id="CP015220">
    <property type="protein sequence ID" value="AMY22955.1"/>
    <property type="molecule type" value="Genomic_DNA"/>
</dbReference>